<name>A0A0F5FPM2_9HYPH</name>
<gene>
    <name evidence="1" type="ORF">VE26_00135</name>
</gene>
<reference evidence="1 2" key="1">
    <citation type="submission" date="2015-03" db="EMBL/GenBank/DDBJ databases">
        <authorList>
            <person name="Hassan Y."/>
            <person name="Lepp D."/>
            <person name="Li X.-Z."/>
            <person name="Zhou T."/>
        </authorList>
    </citation>
    <scope>NUCLEOTIDE SEQUENCE [LARGE SCALE GENOMIC DNA]</scope>
    <source>
        <strain evidence="1 2">IPL18</strain>
    </source>
</reference>
<evidence type="ECO:0000313" key="1">
    <source>
        <dbReference type="EMBL" id="KKB10801.1"/>
    </source>
</evidence>
<accession>A0A0F5FPM2</accession>
<organism evidence="1 2">
    <name type="scientific">Devosia chinhatensis</name>
    <dbReference type="NCBI Taxonomy" id="429727"/>
    <lineage>
        <taxon>Bacteria</taxon>
        <taxon>Pseudomonadati</taxon>
        <taxon>Pseudomonadota</taxon>
        <taxon>Alphaproteobacteria</taxon>
        <taxon>Hyphomicrobiales</taxon>
        <taxon>Devosiaceae</taxon>
        <taxon>Devosia</taxon>
    </lineage>
</organism>
<evidence type="ECO:0000313" key="2">
    <source>
        <dbReference type="Proteomes" id="UP000033649"/>
    </source>
</evidence>
<dbReference type="Proteomes" id="UP000033649">
    <property type="component" value="Unassembled WGS sequence"/>
</dbReference>
<keyword evidence="2" id="KW-1185">Reference proteome</keyword>
<feature type="non-terminal residue" evidence="1">
    <location>
        <position position="1"/>
    </location>
</feature>
<dbReference type="STRING" id="429727.VE26_00135"/>
<dbReference type="AlphaFoldDB" id="A0A0F5FPM2"/>
<protein>
    <submittedName>
        <fullName evidence="1">Uncharacterized protein</fullName>
    </submittedName>
</protein>
<dbReference type="EMBL" id="JZEY01000030">
    <property type="protein sequence ID" value="KKB10801.1"/>
    <property type="molecule type" value="Genomic_DNA"/>
</dbReference>
<proteinExistence type="predicted"/>
<comment type="caution">
    <text evidence="1">The sequence shown here is derived from an EMBL/GenBank/DDBJ whole genome shotgun (WGS) entry which is preliminary data.</text>
</comment>
<feature type="non-terminal residue" evidence="1">
    <location>
        <position position="142"/>
    </location>
</feature>
<sequence length="142" mass="15313">YKPIQPDLLYDLDVPPAALAGASLIQLSPFLSPQTRNGDDMRGHIAPSFAAERAASDGNLFEAVVNRLLAERREWRRASIACWSAGTRDRMAQVPKAPGLTNPPLAANWRDAATTNSGTAALVGSRLATWCETTDTPLRSAR</sequence>